<dbReference type="KEGG" id="snh:120066143"/>
<dbReference type="RefSeq" id="XP_038873212.1">
    <property type="nucleotide sequence ID" value="XM_039017284.1"/>
</dbReference>
<feature type="region of interest" description="Disordered" evidence="1">
    <location>
        <begin position="523"/>
        <end position="548"/>
    </location>
</feature>
<dbReference type="GeneID" id="120066143"/>
<dbReference type="Proteomes" id="UP000808372">
    <property type="component" value="Chromosome 21"/>
</dbReference>
<feature type="region of interest" description="Disordered" evidence="1">
    <location>
        <begin position="395"/>
        <end position="420"/>
    </location>
</feature>
<feature type="compositionally biased region" description="Basic residues" evidence="1">
    <location>
        <begin position="1293"/>
        <end position="1304"/>
    </location>
</feature>
<accession>A0A8U1H912</accession>
<feature type="compositionally biased region" description="Polar residues" evidence="1">
    <location>
        <begin position="434"/>
        <end position="451"/>
    </location>
</feature>
<feature type="region of interest" description="Disordered" evidence="1">
    <location>
        <begin position="1404"/>
        <end position="1433"/>
    </location>
</feature>
<keyword evidence="2" id="KW-1185">Reference proteome</keyword>
<evidence type="ECO:0000313" key="3">
    <source>
        <dbReference type="RefSeq" id="XP_038873212.1"/>
    </source>
</evidence>
<reference evidence="3" key="1">
    <citation type="submission" date="2025-08" db="UniProtKB">
        <authorList>
            <consortium name="RefSeq"/>
        </authorList>
    </citation>
    <scope>IDENTIFICATION</scope>
    <source>
        <tissue evidence="3">White muscle</tissue>
    </source>
</reference>
<gene>
    <name evidence="3" type="primary">LOC120066143</name>
</gene>
<feature type="region of interest" description="Disordered" evidence="1">
    <location>
        <begin position="434"/>
        <end position="482"/>
    </location>
</feature>
<proteinExistence type="predicted"/>
<name>A0A8U1H912_SALNM</name>
<protein>
    <submittedName>
        <fullName evidence="3">Uncharacterized protein LOC120066143 isoform X1</fullName>
    </submittedName>
</protein>
<evidence type="ECO:0000313" key="2">
    <source>
        <dbReference type="Proteomes" id="UP000808372"/>
    </source>
</evidence>
<feature type="region of interest" description="Disordered" evidence="1">
    <location>
        <begin position="1293"/>
        <end position="1386"/>
    </location>
</feature>
<sequence length="1675" mass="184134">MHDDVYRNGFILKYHKAVGKTEETRRMQTCTWTQSGLDRSVAGQSSSPHVTSGQMSEIPSSYSRQYGPVRPAVLYIEGGQCLPHSGQVTSGGYWSGPTLNQQASMVYINSSQHSPTREQVLMGTSPLLTSLWTNNAAAAQSTGVTSQSGNNHTLPGRVNSAAQPTFQQGQGFLGVKNNNPQRLVKDGQGATIHCPPHINAPLNTNVMYHLSPVSGSQQLVLGRQEGASSGTSASLAMGRSPNHVNHKLTVVSGQDSRRIAVQAPHQGNPQTPNSLKSAQETTYNQLLCLLQNQNNDSRTEMNRVQHGAPVHTGSSKHSQMYPSQLLTGSNNQVNVPNAAVGQSMPMHNISQNPQYNVMYNPPFNNSPRHVPNCPKSLPIPPQQNRLPSYCANNNSQAGPIGSNAHHASHPRFHIQGTGPTLHYKPDCTNVLVSNTGPSSSVPNYSIQSSVQHNRETAPPPYPVQHKRKSAPPPYPGQHSHGPVLNKTERVVVAGAHFLQHMPNQGAAPTLHYKPKNNSVQLSNTGPSSSVPNHGMLSSGQRNCESVTPSHPIRQGYYITVPEDESRNGFRTENCIFIGDKHNESALVPQGSSASNAPSVLMAQKAVAVVQPLLQCMQTNTPLNVADKISLTTQAMSFLTGVENVSNPGEQSCVQSPSQAQTTLTLSASLTNESEQEVPRIRLESGADKTLTQGSETSDVEMTNTYSCFKSQRSLSNGLRAEKFDSQPLSNLECQATQRKELADTEMTTHVHVNQLREEMDEKVDSDEDIFELSSIPVIKWTLGKLKELVDTVQSQKCTATPVESKILSLYWDGDGPKLMDAARSGMLQNIMQEVRSVCGDDDDMSSQSVIFSQARRKNWGQVEEKCAILKHDSVHPEFPAQESSWLNTNKQLDDIDKEFGFPWSLRYDQKTLQRGDEQPKLIFPENEKSADSANDMQTEVTLAKRPTPSDSDAKEIQGSGLAHSSTQTLSLVKREKAGIIFSDPFSSLEINVLTPEEALQFFSGQLLQDEVNEDLLELTMEMDAEQIELKDYSVEDKSSERVDVKLTDLKLENKGDVQSEDYCCLSRWMAVFSGSTNSSSCKCQYKTKLGSAKATVNATALVEVTLSVEPSTTKAEQRKCVYLCKSNGTAEEKSEENPVKYGNPQSWKSTGIEECQTIVLSDSKSETARIYTNGVKSLPLSKAPALQLPINHTNFVEIEEVFSRYEDLIKVATPISELVWDDVQPKQKLPGPFQKHMDCVQELGVILEEGNSRGGEVIPTVPIPTSNLQPQPTDKIGFLTSLSLAQRCHKHLSPKTNRSYKVKQKGVGLQRRCVESPHSNLPVPRKQRKMRDGLGPSFQLVPEVNLTDDDDDFEPPNTTTSKSLEEEKHSKGSNLQKPTEHGIGNNIWRDGTVSLALFGSALQRKNGTSATDQRKDHNSSRARPFADNSPAPPITLSVIVNSWTTEPSETSPPVESPIKQWILNEWNNSFIPTKTKSRGKVPRLQNRRGFAPKIICAEMAKKIVALTNTDRGALSSERRATPERTVKAKQTLRRIEKERILSGPPLRAEAVPSGIPDIVEKSKYEIGNPAPLPHENSLVFSVLPESFNFKEIMDPPTQTGSMNDMAGTVAAKAESPKTIVQKSLESPKTIVQKSQGVWSVDIQKRYCPLTSLTTKVPKSSSTTFQKFQKKFKQKK</sequence>
<organism evidence="2 3">
    <name type="scientific">Salvelinus namaycush</name>
    <name type="common">Lake trout</name>
    <name type="synonym">Salmo namaycush</name>
    <dbReference type="NCBI Taxonomy" id="8040"/>
    <lineage>
        <taxon>Eukaryota</taxon>
        <taxon>Metazoa</taxon>
        <taxon>Chordata</taxon>
        <taxon>Craniata</taxon>
        <taxon>Vertebrata</taxon>
        <taxon>Euteleostomi</taxon>
        <taxon>Actinopterygii</taxon>
        <taxon>Neopterygii</taxon>
        <taxon>Teleostei</taxon>
        <taxon>Protacanthopterygii</taxon>
        <taxon>Salmoniformes</taxon>
        <taxon>Salmonidae</taxon>
        <taxon>Salmoninae</taxon>
        <taxon>Salvelinus</taxon>
    </lineage>
</organism>
<evidence type="ECO:0000256" key="1">
    <source>
        <dbReference type="SAM" id="MobiDB-lite"/>
    </source>
</evidence>
<feature type="region of interest" description="Disordered" evidence="1">
    <location>
        <begin position="37"/>
        <end position="63"/>
    </location>
</feature>